<accession>A0A4U1HYZ4</accession>
<organism evidence="1 2">
    <name type="scientific">Trinickia terrae</name>
    <dbReference type="NCBI Taxonomy" id="2571161"/>
    <lineage>
        <taxon>Bacteria</taxon>
        <taxon>Pseudomonadati</taxon>
        <taxon>Pseudomonadota</taxon>
        <taxon>Betaproteobacteria</taxon>
        <taxon>Burkholderiales</taxon>
        <taxon>Burkholderiaceae</taxon>
        <taxon>Trinickia</taxon>
    </lineage>
</organism>
<evidence type="ECO:0000313" key="2">
    <source>
        <dbReference type="Proteomes" id="UP000305539"/>
    </source>
</evidence>
<reference evidence="1 2" key="1">
    <citation type="submission" date="2019-04" db="EMBL/GenBank/DDBJ databases">
        <title>Trinickia sp. 7GSK02, isolated from subtropical forest soil.</title>
        <authorList>
            <person name="Gao Z.-H."/>
            <person name="Qiu L.-H."/>
        </authorList>
    </citation>
    <scope>NUCLEOTIDE SEQUENCE [LARGE SCALE GENOMIC DNA]</scope>
    <source>
        <strain evidence="1 2">7GSK02</strain>
    </source>
</reference>
<comment type="caution">
    <text evidence="1">The sequence shown here is derived from an EMBL/GenBank/DDBJ whole genome shotgun (WGS) entry which is preliminary data.</text>
</comment>
<dbReference type="Proteomes" id="UP000305539">
    <property type="component" value="Unassembled WGS sequence"/>
</dbReference>
<gene>
    <name evidence="1" type="ORF">FAZ69_21885</name>
</gene>
<sequence length="79" mass="8911">MAFHIVIEMIDEEGEVANYRFKSDGGRVGVFKICKSNGEVKLIEQMPGDEGGHIFNRAAVKVMREWKRGKLPSVTEWAS</sequence>
<dbReference type="AlphaFoldDB" id="A0A4U1HYZ4"/>
<proteinExistence type="predicted"/>
<dbReference type="RefSeq" id="WP_136897185.1">
    <property type="nucleotide sequence ID" value="NZ_SWJE01000012.1"/>
</dbReference>
<dbReference type="OrthoDB" id="9156337at2"/>
<keyword evidence="2" id="KW-1185">Reference proteome</keyword>
<dbReference type="EMBL" id="SWJE01000012">
    <property type="protein sequence ID" value="TKC85968.1"/>
    <property type="molecule type" value="Genomic_DNA"/>
</dbReference>
<protein>
    <submittedName>
        <fullName evidence="1">Uncharacterized protein</fullName>
    </submittedName>
</protein>
<name>A0A4U1HYZ4_9BURK</name>
<evidence type="ECO:0000313" key="1">
    <source>
        <dbReference type="EMBL" id="TKC85968.1"/>
    </source>
</evidence>